<accession>A0ABD5YEB9</accession>
<evidence type="ECO:0000313" key="1">
    <source>
        <dbReference type="EMBL" id="MFC7186371.1"/>
    </source>
</evidence>
<comment type="caution">
    <text evidence="1">The sequence shown here is derived from an EMBL/GenBank/DDBJ whole genome shotgun (WGS) entry which is preliminary data.</text>
</comment>
<evidence type="ECO:0000313" key="2">
    <source>
        <dbReference type="Proteomes" id="UP001596390"/>
    </source>
</evidence>
<name>A0ABD5YEB9_9EURY</name>
<keyword evidence="2" id="KW-1185">Reference proteome</keyword>
<protein>
    <recommendedName>
        <fullName evidence="3">Apea-like HEPN domain-containing protein</fullName>
    </recommendedName>
</protein>
<evidence type="ECO:0008006" key="3">
    <source>
        <dbReference type="Google" id="ProtNLM"/>
    </source>
</evidence>
<organism evidence="1 2">
    <name type="scientific">Halorubrum yunnanense</name>
    <dbReference type="NCBI Taxonomy" id="1526162"/>
    <lineage>
        <taxon>Archaea</taxon>
        <taxon>Methanobacteriati</taxon>
        <taxon>Methanobacteriota</taxon>
        <taxon>Stenosarchaea group</taxon>
        <taxon>Halobacteria</taxon>
        <taxon>Halobacteriales</taxon>
        <taxon>Haloferacaceae</taxon>
        <taxon>Halorubrum</taxon>
    </lineage>
</organism>
<dbReference type="AlphaFoldDB" id="A0ABD5YEB9"/>
<dbReference type="Proteomes" id="UP001596390">
    <property type="component" value="Unassembled WGS sequence"/>
</dbReference>
<dbReference type="RefSeq" id="WP_267663333.1">
    <property type="nucleotide sequence ID" value="NZ_JAODIX010000025.1"/>
</dbReference>
<gene>
    <name evidence="1" type="ORF">ACFQMK_05580</name>
</gene>
<dbReference type="EMBL" id="JBHSZZ010000025">
    <property type="protein sequence ID" value="MFC7186371.1"/>
    <property type="molecule type" value="Genomic_DNA"/>
</dbReference>
<sequence length="445" mass="51811">MLHEHIHDALDALEDRDGQSRLTPQDDQFDVLVSIIADETSLSPDEQRISEQKFKDEIEEILEDISDSNDPISDFHSRLHKLKADVEDRYQEYTILFPWNFREKDAEGFTHPVDILGVEFRLTAKQVWDDYVEQASEESTFDKFLEEVPTKRHHESPFSHHRYWEAEVEAADQQYAVNRVETALKTLMGKITYSAYFASTPNTFRSTTWKYGITELQAPVCYIALEDSEYLHYYVSYDYRPRQTFKFRAGLGYAFEELYNDLPDFHGELSTIEEHLGTALRAFQSGMSKSRPTQSFLEFWRALEAATLSQEEDYSAAAPLERSTAALLPEDRDLAEKRIELLADKRNDLIHGGKEVEVTEGDRVYLKNLCESSIRFVANERENHSFEELQFLFEYGAKSDDNILQAQAERERQITEKRGEIEGHEHDLKLLEKLEEMRENAGSQE</sequence>
<proteinExistence type="predicted"/>
<reference evidence="1 2" key="1">
    <citation type="journal article" date="2019" name="Int. J. Syst. Evol. Microbiol.">
        <title>The Global Catalogue of Microorganisms (GCM) 10K type strain sequencing project: providing services to taxonomists for standard genome sequencing and annotation.</title>
        <authorList>
            <consortium name="The Broad Institute Genomics Platform"/>
            <consortium name="The Broad Institute Genome Sequencing Center for Infectious Disease"/>
            <person name="Wu L."/>
            <person name="Ma J."/>
        </authorList>
    </citation>
    <scope>NUCLEOTIDE SEQUENCE [LARGE SCALE GENOMIC DNA]</scope>
    <source>
        <strain evidence="1 2">Q85</strain>
    </source>
</reference>